<dbReference type="GeneID" id="56036742"/>
<keyword evidence="2" id="KW-1185">Reference proteome</keyword>
<reference evidence="1 2" key="1">
    <citation type="submission" date="2020-06" db="EMBL/GenBank/DDBJ databases">
        <title>NJ-3-1, isolated from saline soil.</title>
        <authorList>
            <person name="Cui H.L."/>
            <person name="Shi X."/>
        </authorList>
    </citation>
    <scope>NUCLEOTIDE SEQUENCE [LARGE SCALE GENOMIC DNA]</scope>
    <source>
        <strain evidence="1 2">NJ-3-1</strain>
    </source>
</reference>
<evidence type="ECO:0000313" key="2">
    <source>
        <dbReference type="Proteomes" id="UP000509626"/>
    </source>
</evidence>
<name>A0A7D5QA16_9EURY</name>
<dbReference type="EMBL" id="CP058579">
    <property type="protein sequence ID" value="QLG61079.1"/>
    <property type="molecule type" value="Genomic_DNA"/>
</dbReference>
<gene>
    <name evidence="1" type="ORF">HUG12_04745</name>
</gene>
<dbReference type="KEGG" id="halu:HUG12_04745"/>
<protein>
    <recommendedName>
        <fullName evidence="3">DUF1059 domain-containing protein</fullName>
    </recommendedName>
</protein>
<organism evidence="1 2">
    <name type="scientific">Halorarum salinum</name>
    <dbReference type="NCBI Taxonomy" id="2743089"/>
    <lineage>
        <taxon>Archaea</taxon>
        <taxon>Methanobacteriati</taxon>
        <taxon>Methanobacteriota</taxon>
        <taxon>Stenosarchaea group</taxon>
        <taxon>Halobacteria</taxon>
        <taxon>Halobacteriales</taxon>
        <taxon>Haloferacaceae</taxon>
        <taxon>Halorarum</taxon>
    </lineage>
</organism>
<dbReference type="AlphaFoldDB" id="A0A7D5QA16"/>
<proteinExistence type="predicted"/>
<evidence type="ECO:0000313" key="1">
    <source>
        <dbReference type="EMBL" id="QLG61079.1"/>
    </source>
</evidence>
<dbReference type="Proteomes" id="UP000509626">
    <property type="component" value="Chromosome"/>
</dbReference>
<accession>A0A7D5QA16</accession>
<evidence type="ECO:0008006" key="3">
    <source>
        <dbReference type="Google" id="ProtNLM"/>
    </source>
</evidence>
<dbReference type="RefSeq" id="WP_179267663.1">
    <property type="nucleotide sequence ID" value="NZ_CP058579.1"/>
</dbReference>
<sequence>MTYQVTCPVCGHHDDIEDLDDVLDRQAEHQEEYGDHHIFEFVLIPA</sequence>